<feature type="compositionally biased region" description="Low complexity" evidence="1">
    <location>
        <begin position="78"/>
        <end position="99"/>
    </location>
</feature>
<protein>
    <submittedName>
        <fullName evidence="3">Uncharacterized protein</fullName>
    </submittedName>
</protein>
<evidence type="ECO:0000256" key="2">
    <source>
        <dbReference type="SAM" id="SignalP"/>
    </source>
</evidence>
<name>A0ABQ4CAF7_9ACTN</name>
<reference evidence="3 4" key="1">
    <citation type="submission" date="2021-01" db="EMBL/GenBank/DDBJ databases">
        <title>Whole genome shotgun sequence of Asanoa iriomotensis NBRC 100142.</title>
        <authorList>
            <person name="Komaki H."/>
            <person name="Tamura T."/>
        </authorList>
    </citation>
    <scope>NUCLEOTIDE SEQUENCE [LARGE SCALE GENOMIC DNA]</scope>
    <source>
        <strain evidence="3 4">NBRC 100142</strain>
    </source>
</reference>
<evidence type="ECO:0000313" key="3">
    <source>
        <dbReference type="EMBL" id="GIF59764.1"/>
    </source>
</evidence>
<organism evidence="3 4">
    <name type="scientific">Asanoa iriomotensis</name>
    <dbReference type="NCBI Taxonomy" id="234613"/>
    <lineage>
        <taxon>Bacteria</taxon>
        <taxon>Bacillati</taxon>
        <taxon>Actinomycetota</taxon>
        <taxon>Actinomycetes</taxon>
        <taxon>Micromonosporales</taxon>
        <taxon>Micromonosporaceae</taxon>
        <taxon>Asanoa</taxon>
    </lineage>
</organism>
<feature type="signal peptide" evidence="2">
    <location>
        <begin position="1"/>
        <end position="39"/>
    </location>
</feature>
<accession>A0ABQ4CAF7</accession>
<proteinExistence type="predicted"/>
<evidence type="ECO:0000313" key="4">
    <source>
        <dbReference type="Proteomes" id="UP000624325"/>
    </source>
</evidence>
<keyword evidence="4" id="KW-1185">Reference proteome</keyword>
<evidence type="ECO:0000256" key="1">
    <source>
        <dbReference type="SAM" id="MobiDB-lite"/>
    </source>
</evidence>
<gene>
    <name evidence="3" type="ORF">Air01nite_58590</name>
</gene>
<comment type="caution">
    <text evidence="3">The sequence shown here is derived from an EMBL/GenBank/DDBJ whole genome shotgun (WGS) entry which is preliminary data.</text>
</comment>
<feature type="chain" id="PRO_5045043772" evidence="2">
    <location>
        <begin position="40"/>
        <end position="111"/>
    </location>
</feature>
<keyword evidence="2" id="KW-0732">Signal</keyword>
<dbReference type="Proteomes" id="UP000624325">
    <property type="component" value="Unassembled WGS sequence"/>
</dbReference>
<dbReference type="EMBL" id="BONC01000053">
    <property type="protein sequence ID" value="GIF59764.1"/>
    <property type="molecule type" value="Genomic_DNA"/>
</dbReference>
<sequence length="111" mass="11100">MLRDALIRPFRRIVRCSVRVVTGLAALALAAGIGLSAPAAPSPASAPSPVAAMASEPAAEDLIVVEAPTPVVDHGTDPAPVAHPAARPPTATHPAQAAPRAPPAIDDTATR</sequence>
<feature type="region of interest" description="Disordered" evidence="1">
    <location>
        <begin position="70"/>
        <end position="111"/>
    </location>
</feature>